<accession>A0A2T6ZQG8</accession>
<reference evidence="1 2" key="1">
    <citation type="submission" date="2017-04" db="EMBL/GenBank/DDBJ databases">
        <title>Draft genome sequence of Tuber borchii Vittad., a whitish edible truffle.</title>
        <authorList>
            <consortium name="DOE Joint Genome Institute"/>
            <person name="Murat C."/>
            <person name="Kuo A."/>
            <person name="Barry K.W."/>
            <person name="Clum A."/>
            <person name="Dockter R.B."/>
            <person name="Fauchery L."/>
            <person name="Iotti M."/>
            <person name="Kohler A."/>
            <person name="Labutti K."/>
            <person name="Lindquist E.A."/>
            <person name="Lipzen A."/>
            <person name="Ohm R.A."/>
            <person name="Wang M."/>
            <person name="Grigoriev I.V."/>
            <person name="Zambonelli A."/>
            <person name="Martin F.M."/>
        </authorList>
    </citation>
    <scope>NUCLEOTIDE SEQUENCE [LARGE SCALE GENOMIC DNA]</scope>
    <source>
        <strain evidence="1 2">Tbo3840</strain>
    </source>
</reference>
<dbReference type="AlphaFoldDB" id="A0A2T6ZQG8"/>
<evidence type="ECO:0000313" key="1">
    <source>
        <dbReference type="EMBL" id="PUU77717.1"/>
    </source>
</evidence>
<feature type="non-terminal residue" evidence="1">
    <location>
        <position position="56"/>
    </location>
</feature>
<keyword evidence="2" id="KW-1185">Reference proteome</keyword>
<dbReference type="OrthoDB" id="5410518at2759"/>
<dbReference type="EMBL" id="NESQ01000143">
    <property type="protein sequence ID" value="PUU77717.1"/>
    <property type="molecule type" value="Genomic_DNA"/>
</dbReference>
<gene>
    <name evidence="1" type="ORF">B9Z19DRAFT_895022</name>
</gene>
<name>A0A2T6ZQG8_TUBBO</name>
<comment type="caution">
    <text evidence="1">The sequence shown here is derived from an EMBL/GenBank/DDBJ whole genome shotgun (WGS) entry which is preliminary data.</text>
</comment>
<evidence type="ECO:0000313" key="2">
    <source>
        <dbReference type="Proteomes" id="UP000244722"/>
    </source>
</evidence>
<protein>
    <submittedName>
        <fullName evidence="1">Uncharacterized protein</fullName>
    </submittedName>
</protein>
<dbReference type="Proteomes" id="UP000244722">
    <property type="component" value="Unassembled WGS sequence"/>
</dbReference>
<organism evidence="1 2">
    <name type="scientific">Tuber borchii</name>
    <name type="common">White truffle</name>
    <dbReference type="NCBI Taxonomy" id="42251"/>
    <lineage>
        <taxon>Eukaryota</taxon>
        <taxon>Fungi</taxon>
        <taxon>Dikarya</taxon>
        <taxon>Ascomycota</taxon>
        <taxon>Pezizomycotina</taxon>
        <taxon>Pezizomycetes</taxon>
        <taxon>Pezizales</taxon>
        <taxon>Tuberaceae</taxon>
        <taxon>Tuber</taxon>
    </lineage>
</organism>
<proteinExistence type="predicted"/>
<sequence>MQRPLPRSPLSSQQVLFADEEGKQALRKLVRKRHRTNKCIDGEADGQRGSVTIDPA</sequence>